<evidence type="ECO:0000256" key="5">
    <source>
        <dbReference type="SAM" id="Phobius"/>
    </source>
</evidence>
<evidence type="ECO:0000256" key="1">
    <source>
        <dbReference type="ARBA" id="ARBA00004141"/>
    </source>
</evidence>
<dbReference type="Proteomes" id="UP000886757">
    <property type="component" value="Unassembled WGS sequence"/>
</dbReference>
<dbReference type="InterPro" id="IPR007016">
    <property type="entry name" value="O-antigen_ligase-rel_domated"/>
</dbReference>
<feature type="transmembrane region" description="Helical" evidence="5">
    <location>
        <begin position="508"/>
        <end position="532"/>
    </location>
</feature>
<evidence type="ECO:0000256" key="3">
    <source>
        <dbReference type="ARBA" id="ARBA00022989"/>
    </source>
</evidence>
<feature type="transmembrane region" description="Helical" evidence="5">
    <location>
        <begin position="127"/>
        <end position="148"/>
    </location>
</feature>
<feature type="domain" description="O-antigen ligase-related" evidence="6">
    <location>
        <begin position="445"/>
        <end position="524"/>
    </location>
</feature>
<evidence type="ECO:0000256" key="4">
    <source>
        <dbReference type="ARBA" id="ARBA00023136"/>
    </source>
</evidence>
<dbReference type="PANTHER" id="PTHR37422:SF13">
    <property type="entry name" value="LIPOPOLYSACCHARIDE BIOSYNTHESIS PROTEIN PA4999-RELATED"/>
    <property type="match status" value="1"/>
</dbReference>
<dbReference type="GO" id="GO:0016874">
    <property type="term" value="F:ligase activity"/>
    <property type="evidence" value="ECO:0007669"/>
    <property type="project" value="UniProtKB-KW"/>
</dbReference>
<evidence type="ECO:0000313" key="8">
    <source>
        <dbReference type="Proteomes" id="UP000886757"/>
    </source>
</evidence>
<keyword evidence="3 5" id="KW-1133">Transmembrane helix</keyword>
<evidence type="ECO:0000313" key="7">
    <source>
        <dbReference type="EMBL" id="HIR13948.1"/>
    </source>
</evidence>
<accession>A0A9D1DAQ6</accession>
<keyword evidence="4 5" id="KW-0472">Membrane</keyword>
<dbReference type="Pfam" id="PF04932">
    <property type="entry name" value="Wzy_C"/>
    <property type="match status" value="1"/>
</dbReference>
<organism evidence="7 8">
    <name type="scientific">Candidatus Choladousia intestinavium</name>
    <dbReference type="NCBI Taxonomy" id="2840727"/>
    <lineage>
        <taxon>Bacteria</taxon>
        <taxon>Bacillati</taxon>
        <taxon>Bacillota</taxon>
        <taxon>Clostridia</taxon>
        <taxon>Lachnospirales</taxon>
        <taxon>Lachnospiraceae</taxon>
        <taxon>Lachnospiraceae incertae sedis</taxon>
        <taxon>Candidatus Choladousia</taxon>
    </lineage>
</organism>
<dbReference type="GO" id="GO:0016020">
    <property type="term" value="C:membrane"/>
    <property type="evidence" value="ECO:0007669"/>
    <property type="project" value="UniProtKB-SubCell"/>
</dbReference>
<name>A0A9D1DAQ6_9FIRM</name>
<comment type="subcellular location">
    <subcellularLocation>
        <location evidence="1">Membrane</location>
        <topology evidence="1">Multi-pass membrane protein</topology>
    </subcellularLocation>
</comment>
<sequence length="621" mass="70071">MKKFRTLPALSASAAAPVYFLFVLWPCVVHMDVSQTHLQSKPWFPDVSVQGDIFMHMRSAFLYVFTLLLIILLMDRFFLRGEKRPALSLLLPLGGYAVCAVISSAVSVDYTFSFMGASQQYETIWTLLSQIIICMYFFIGVDGGWLSFDTVVRAALVGAALQSSIGLSQMAGHDFWSTAIGRELILLGCKEETALTYTFADAGGGRVYLSFYNPNYAAMYLILVLPFAAAAVFSLKDLWEKGAAAVLTACLLICLYGTGSMAGFAAAVFLFLVAGLLYLRRLRGRLVFLAAFFLALLVWIAADIAMPGEGVWESLRQAVFPEQKFYKLQNVKLLENSVRITFDGEEYDLTIIQEEGQAYFAVLDAEGRELPLEQDPETGHFTLKAPHYRRFSFEAWREEGVSYIVMYRMDIPWQFEKSEDDGTYVYRNVYGKTDTPKNAPYAFGKGYERAFSKRVYIWSRTLMLFPEYLLLGSGPNTFALVFPQNDYVVRANLGEDMLTQIITRPHSMYLQTALQTGLLSLFFLVLFWAGYLSRGIRELSMTGRREGETEWNAGRRVWQMACILSAGGYLVMGTTNDSLLVVSPLFWALAGSGFAWIQAGRPRKNKVYFRRAPANIKRRRK</sequence>
<reference evidence="7" key="1">
    <citation type="submission" date="2020-10" db="EMBL/GenBank/DDBJ databases">
        <authorList>
            <person name="Gilroy R."/>
        </authorList>
    </citation>
    <scope>NUCLEOTIDE SEQUENCE</scope>
    <source>
        <strain evidence="7">ChiSjej4B22-8148</strain>
    </source>
</reference>
<proteinExistence type="predicted"/>
<dbReference type="PANTHER" id="PTHR37422">
    <property type="entry name" value="TEICHURONIC ACID BIOSYNTHESIS PROTEIN TUAE"/>
    <property type="match status" value="1"/>
</dbReference>
<feature type="transmembrane region" description="Helical" evidence="5">
    <location>
        <begin position="578"/>
        <end position="597"/>
    </location>
</feature>
<dbReference type="EMBL" id="DVGK01000096">
    <property type="protein sequence ID" value="HIR13948.1"/>
    <property type="molecule type" value="Genomic_DNA"/>
</dbReference>
<feature type="transmembrane region" description="Helical" evidence="5">
    <location>
        <begin position="12"/>
        <end position="33"/>
    </location>
</feature>
<gene>
    <name evidence="7" type="ORF">IAB31_08510</name>
</gene>
<feature type="transmembrane region" description="Helical" evidence="5">
    <location>
        <begin position="216"/>
        <end position="234"/>
    </location>
</feature>
<dbReference type="InterPro" id="IPR051533">
    <property type="entry name" value="WaaL-like"/>
</dbReference>
<dbReference type="AlphaFoldDB" id="A0A9D1DAQ6"/>
<feature type="transmembrane region" description="Helical" evidence="5">
    <location>
        <begin position="53"/>
        <end position="74"/>
    </location>
</feature>
<protein>
    <submittedName>
        <fullName evidence="7">O-antigen ligase family protein</fullName>
    </submittedName>
</protein>
<feature type="transmembrane region" description="Helical" evidence="5">
    <location>
        <begin position="86"/>
        <end position="107"/>
    </location>
</feature>
<keyword evidence="7" id="KW-0436">Ligase</keyword>
<keyword evidence="2 5" id="KW-0812">Transmembrane</keyword>
<feature type="transmembrane region" description="Helical" evidence="5">
    <location>
        <begin position="246"/>
        <end position="279"/>
    </location>
</feature>
<feature type="transmembrane region" description="Helical" evidence="5">
    <location>
        <begin position="553"/>
        <end position="572"/>
    </location>
</feature>
<reference evidence="7" key="2">
    <citation type="journal article" date="2021" name="PeerJ">
        <title>Extensive microbial diversity within the chicken gut microbiome revealed by metagenomics and culture.</title>
        <authorList>
            <person name="Gilroy R."/>
            <person name="Ravi A."/>
            <person name="Getino M."/>
            <person name="Pursley I."/>
            <person name="Horton D.L."/>
            <person name="Alikhan N.F."/>
            <person name="Baker D."/>
            <person name="Gharbi K."/>
            <person name="Hall N."/>
            <person name="Watson M."/>
            <person name="Adriaenssens E.M."/>
            <person name="Foster-Nyarko E."/>
            <person name="Jarju S."/>
            <person name="Secka A."/>
            <person name="Antonio M."/>
            <person name="Oren A."/>
            <person name="Chaudhuri R.R."/>
            <person name="La Ragione R."/>
            <person name="Hildebrand F."/>
            <person name="Pallen M.J."/>
        </authorList>
    </citation>
    <scope>NUCLEOTIDE SEQUENCE</scope>
    <source>
        <strain evidence="7">ChiSjej4B22-8148</strain>
    </source>
</reference>
<evidence type="ECO:0000259" key="6">
    <source>
        <dbReference type="Pfam" id="PF04932"/>
    </source>
</evidence>
<feature type="transmembrane region" description="Helical" evidence="5">
    <location>
        <begin position="286"/>
        <end position="306"/>
    </location>
</feature>
<evidence type="ECO:0000256" key="2">
    <source>
        <dbReference type="ARBA" id="ARBA00022692"/>
    </source>
</evidence>
<comment type="caution">
    <text evidence="7">The sequence shown here is derived from an EMBL/GenBank/DDBJ whole genome shotgun (WGS) entry which is preliminary data.</text>
</comment>